<dbReference type="Proteomes" id="UP000626844">
    <property type="component" value="Unassembled WGS sequence"/>
</dbReference>
<organism evidence="1 2">
    <name type="scientific">Metabacillus arenae</name>
    <dbReference type="NCBI Taxonomy" id="2771434"/>
    <lineage>
        <taxon>Bacteria</taxon>
        <taxon>Bacillati</taxon>
        <taxon>Bacillota</taxon>
        <taxon>Bacilli</taxon>
        <taxon>Bacillales</taxon>
        <taxon>Bacillaceae</taxon>
        <taxon>Metabacillus</taxon>
    </lineage>
</organism>
<sequence>MRSNLTRVATVAVFGEEDRADESSRYILQEVKKRTRFRINHGVAGCRLPPQKKRGKSETVF</sequence>
<reference evidence="1" key="1">
    <citation type="submission" date="2020-09" db="EMBL/GenBank/DDBJ databases">
        <title>A novel bacterium of genus Bacillus, isolated from South China Sea.</title>
        <authorList>
            <person name="Huang H."/>
            <person name="Mo K."/>
            <person name="Hu Y."/>
        </authorList>
    </citation>
    <scope>NUCLEOTIDE SEQUENCE</scope>
    <source>
        <strain evidence="1">IB182487</strain>
    </source>
</reference>
<protein>
    <submittedName>
        <fullName evidence="1">Uncharacterized protein</fullName>
    </submittedName>
</protein>
<evidence type="ECO:0000313" key="2">
    <source>
        <dbReference type="Proteomes" id="UP000626844"/>
    </source>
</evidence>
<name>A0A926S1L2_9BACI</name>
<dbReference type="EMBL" id="JACXAI010000015">
    <property type="protein sequence ID" value="MBD1381124.1"/>
    <property type="molecule type" value="Genomic_DNA"/>
</dbReference>
<dbReference type="RefSeq" id="WP_191158715.1">
    <property type="nucleotide sequence ID" value="NZ_JACXAI010000015.1"/>
</dbReference>
<gene>
    <name evidence="1" type="ORF">IC621_12865</name>
</gene>
<keyword evidence="2" id="KW-1185">Reference proteome</keyword>
<dbReference type="AlphaFoldDB" id="A0A926S1L2"/>
<proteinExistence type="predicted"/>
<evidence type="ECO:0000313" key="1">
    <source>
        <dbReference type="EMBL" id="MBD1381124.1"/>
    </source>
</evidence>
<accession>A0A926S1L2</accession>
<comment type="caution">
    <text evidence="1">The sequence shown here is derived from an EMBL/GenBank/DDBJ whole genome shotgun (WGS) entry which is preliminary data.</text>
</comment>